<dbReference type="InterPro" id="IPR000528">
    <property type="entry name" value="Plant_nsLTP"/>
</dbReference>
<evidence type="ECO:0000259" key="5">
    <source>
        <dbReference type="SMART" id="SM00499"/>
    </source>
</evidence>
<feature type="domain" description="Bifunctional inhibitor/plant lipid transfer protein/seed storage helical" evidence="5">
    <location>
        <begin position="143"/>
        <end position="228"/>
    </location>
</feature>
<gene>
    <name evidence="6" type="ORF">Tsubulata_042881</name>
</gene>
<dbReference type="Pfam" id="PF00234">
    <property type="entry name" value="Tryp_alpha_amyl"/>
    <property type="match status" value="2"/>
</dbReference>
<feature type="signal peptide" evidence="4">
    <location>
        <begin position="1"/>
        <end position="24"/>
    </location>
</feature>
<reference evidence="6" key="1">
    <citation type="submission" date="2022-02" db="EMBL/GenBank/DDBJ databases">
        <authorList>
            <person name="Henning P.M."/>
            <person name="McCubbin A.G."/>
            <person name="Shore J.S."/>
        </authorList>
    </citation>
    <scope>NUCLEOTIDE SEQUENCE</scope>
    <source>
        <strain evidence="6">F60SS</strain>
        <tissue evidence="6">Leaves</tissue>
    </source>
</reference>
<feature type="non-terminal residue" evidence="6">
    <location>
        <position position="229"/>
    </location>
</feature>
<dbReference type="SMART" id="SM00499">
    <property type="entry name" value="AAI"/>
    <property type="match status" value="2"/>
</dbReference>
<protein>
    <recommendedName>
        <fullName evidence="3">Non-specific lipid-transfer protein</fullName>
    </recommendedName>
</protein>
<keyword evidence="2" id="KW-1015">Disulfide bond</keyword>
<dbReference type="EMBL" id="JAKUCV010006486">
    <property type="protein sequence ID" value="KAJ4827099.1"/>
    <property type="molecule type" value="Genomic_DNA"/>
</dbReference>
<dbReference type="AlphaFoldDB" id="A0A9Q0J3K2"/>
<name>A0A9Q0J3K2_9ROSI</name>
<evidence type="ECO:0000256" key="3">
    <source>
        <dbReference type="RuleBase" id="RU000628"/>
    </source>
</evidence>
<keyword evidence="3" id="KW-0813">Transport</keyword>
<dbReference type="Gene3D" id="1.10.110.10">
    <property type="entry name" value="Plant lipid-transfer and hydrophobic proteins"/>
    <property type="match status" value="2"/>
</dbReference>
<evidence type="ECO:0000313" key="7">
    <source>
        <dbReference type="Proteomes" id="UP001141552"/>
    </source>
</evidence>
<dbReference type="GO" id="GO:0008289">
    <property type="term" value="F:lipid binding"/>
    <property type="evidence" value="ECO:0007669"/>
    <property type="project" value="UniProtKB-KW"/>
</dbReference>
<comment type="similarity">
    <text evidence="1 3">Belongs to the plant LTP family.</text>
</comment>
<dbReference type="PRINTS" id="PR00382">
    <property type="entry name" value="LIPIDTRNSFER"/>
</dbReference>
<comment type="caution">
    <text evidence="6">The sequence shown here is derived from an EMBL/GenBank/DDBJ whole genome shotgun (WGS) entry which is preliminary data.</text>
</comment>
<dbReference type="InterPro" id="IPR036312">
    <property type="entry name" value="Bifun_inhib/LTP/seed_sf"/>
</dbReference>
<evidence type="ECO:0000313" key="6">
    <source>
        <dbReference type="EMBL" id="KAJ4827099.1"/>
    </source>
</evidence>
<reference evidence="6" key="2">
    <citation type="journal article" date="2023" name="Plants (Basel)">
        <title>Annotation of the Turnera subulata (Passifloraceae) Draft Genome Reveals the S-Locus Evolved after the Divergence of Turneroideae from Passifloroideae in a Stepwise Manner.</title>
        <authorList>
            <person name="Henning P.M."/>
            <person name="Roalson E.H."/>
            <person name="Mir W."/>
            <person name="McCubbin A.G."/>
            <person name="Shore J.S."/>
        </authorList>
    </citation>
    <scope>NUCLEOTIDE SEQUENCE</scope>
    <source>
        <strain evidence="6">F60SS</strain>
    </source>
</reference>
<dbReference type="PROSITE" id="PS00597">
    <property type="entry name" value="PLANT_LTP"/>
    <property type="match status" value="1"/>
</dbReference>
<dbReference type="GO" id="GO:0006869">
    <property type="term" value="P:lipid transport"/>
    <property type="evidence" value="ECO:0007669"/>
    <property type="project" value="InterPro"/>
</dbReference>
<dbReference type="InterPro" id="IPR016140">
    <property type="entry name" value="Bifunc_inhib/LTP/seed_store"/>
</dbReference>
<dbReference type="PANTHER" id="PTHR33076">
    <property type="entry name" value="NON-SPECIFIC LIPID-TRANSFER PROTEIN 2-RELATED"/>
    <property type="match status" value="1"/>
</dbReference>
<comment type="function">
    <text evidence="3">Plant non-specific lipid-transfer proteins transfer phospholipids as well as galactolipids across membranes. May play a role in wax or cutin deposition in the cell walls of expanding epidermal cells and certain secretory tissues.</text>
</comment>
<feature type="domain" description="Bifunctional inhibitor/plant lipid transfer protein/seed storage helical" evidence="5">
    <location>
        <begin position="27"/>
        <end position="112"/>
    </location>
</feature>
<keyword evidence="7" id="KW-1185">Reference proteome</keyword>
<sequence length="229" mass="23195">MKGAVMSVLVVLAMVQFMAKPGEAITCGEVNSYLVACLPYLSGQGATPPAPCCAGVSKLKDSAATTADRQAACNCVKAAAASLPNIKDDAASSLPAKCNVQIGIPISRNVNCNNMKGAAVMSVLLVVLAMVQFMAKPGEAITCGEVNSYLVSCLPYLSGQVATPPAPCCAGVSKLKDSAATTADRQAACNCVKAAAASLPNIKDDAASSLPAKCNVQIGIPISRNVNCN</sequence>
<proteinExistence type="inferred from homology"/>
<dbReference type="Proteomes" id="UP001141552">
    <property type="component" value="Unassembled WGS sequence"/>
</dbReference>
<organism evidence="6 7">
    <name type="scientific">Turnera subulata</name>
    <dbReference type="NCBI Taxonomy" id="218843"/>
    <lineage>
        <taxon>Eukaryota</taxon>
        <taxon>Viridiplantae</taxon>
        <taxon>Streptophyta</taxon>
        <taxon>Embryophyta</taxon>
        <taxon>Tracheophyta</taxon>
        <taxon>Spermatophyta</taxon>
        <taxon>Magnoliopsida</taxon>
        <taxon>eudicotyledons</taxon>
        <taxon>Gunneridae</taxon>
        <taxon>Pentapetalae</taxon>
        <taxon>rosids</taxon>
        <taxon>fabids</taxon>
        <taxon>Malpighiales</taxon>
        <taxon>Passifloraceae</taxon>
        <taxon>Turnera</taxon>
    </lineage>
</organism>
<keyword evidence="4" id="KW-0732">Signal</keyword>
<dbReference type="CDD" id="cd01960">
    <property type="entry name" value="nsLTP1"/>
    <property type="match status" value="2"/>
</dbReference>
<dbReference type="OrthoDB" id="649864at2759"/>
<evidence type="ECO:0000256" key="2">
    <source>
        <dbReference type="ARBA" id="ARBA00023157"/>
    </source>
</evidence>
<evidence type="ECO:0000256" key="4">
    <source>
        <dbReference type="SAM" id="SignalP"/>
    </source>
</evidence>
<feature type="chain" id="PRO_5040322139" description="Non-specific lipid-transfer protein" evidence="4">
    <location>
        <begin position="25"/>
        <end position="229"/>
    </location>
</feature>
<dbReference type="SUPFAM" id="SSF47699">
    <property type="entry name" value="Bifunctional inhibitor/lipid-transfer protein/seed storage 2S albumin"/>
    <property type="match status" value="2"/>
</dbReference>
<accession>A0A9Q0J3K2</accession>
<evidence type="ECO:0000256" key="1">
    <source>
        <dbReference type="ARBA" id="ARBA00009748"/>
    </source>
</evidence>
<keyword evidence="3" id="KW-0446">Lipid-binding</keyword>